<evidence type="ECO:0000259" key="1">
    <source>
        <dbReference type="Pfam" id="PF19569"/>
    </source>
</evidence>
<sequence length="137" mass="15813">MALPDTQTKTRFVVEFPINASPKILFPYLATASGLSQWFCDDVRYVEGQRLNFIWDQENHYAEISGQRLNRAIRFVFLNDLRQQVADANYLEFTLDSSQVTDEVYLRVIDYSSAHDAGEQQEMWEGLVAKLREQVGG</sequence>
<dbReference type="RefSeq" id="WP_068195167.1">
    <property type="nucleotide sequence ID" value="NZ_CP013909.1"/>
</dbReference>
<proteinExistence type="predicted"/>
<dbReference type="STRING" id="1411621.AUC43_14665"/>
<dbReference type="Proteomes" id="UP000059542">
    <property type="component" value="Chromosome"/>
</dbReference>
<dbReference type="InterPro" id="IPR045736">
    <property type="entry name" value="START_2"/>
</dbReference>
<organism evidence="2 3">
    <name type="scientific">Hymenobacter sedentarius</name>
    <dbReference type="NCBI Taxonomy" id="1411621"/>
    <lineage>
        <taxon>Bacteria</taxon>
        <taxon>Pseudomonadati</taxon>
        <taxon>Bacteroidota</taxon>
        <taxon>Cytophagia</taxon>
        <taxon>Cytophagales</taxon>
        <taxon>Hymenobacteraceae</taxon>
        <taxon>Hymenobacter</taxon>
    </lineage>
</organism>
<dbReference type="KEGG" id="hyg:AUC43_14665"/>
<dbReference type="Pfam" id="PF19569">
    <property type="entry name" value="START_2"/>
    <property type="match status" value="1"/>
</dbReference>
<keyword evidence="3" id="KW-1185">Reference proteome</keyword>
<dbReference type="EMBL" id="CP013909">
    <property type="protein sequence ID" value="ALW86219.1"/>
    <property type="molecule type" value="Genomic_DNA"/>
</dbReference>
<accession>A0A0U4BI47</accession>
<gene>
    <name evidence="2" type="ORF">AUC43_14665</name>
</gene>
<dbReference type="Gene3D" id="3.30.530.20">
    <property type="match status" value="1"/>
</dbReference>
<dbReference type="InterPro" id="IPR023393">
    <property type="entry name" value="START-like_dom_sf"/>
</dbReference>
<dbReference type="AlphaFoldDB" id="A0A0U4BI47"/>
<name>A0A0U4BI47_9BACT</name>
<evidence type="ECO:0000313" key="3">
    <source>
        <dbReference type="Proteomes" id="UP000059542"/>
    </source>
</evidence>
<feature type="domain" description="START-like" evidence="1">
    <location>
        <begin position="8"/>
        <end position="136"/>
    </location>
</feature>
<reference evidence="2 3" key="1">
    <citation type="submission" date="2015-12" db="EMBL/GenBank/DDBJ databases">
        <authorList>
            <person name="Shamseldin A."/>
            <person name="Moawad H."/>
            <person name="Abd El-Rahim W.M."/>
            <person name="Sadowsky M.J."/>
        </authorList>
    </citation>
    <scope>NUCLEOTIDE SEQUENCE [LARGE SCALE GENOMIC DNA]</scope>
    <source>
        <strain evidence="2 3">DG5B</strain>
    </source>
</reference>
<evidence type="ECO:0000313" key="2">
    <source>
        <dbReference type="EMBL" id="ALW86219.1"/>
    </source>
</evidence>
<protein>
    <submittedName>
        <fullName evidence="2">ATPase</fullName>
    </submittedName>
</protein>
<dbReference type="SUPFAM" id="SSF55961">
    <property type="entry name" value="Bet v1-like"/>
    <property type="match status" value="1"/>
</dbReference>